<dbReference type="RefSeq" id="WP_179483310.1">
    <property type="nucleotide sequence ID" value="NZ_JACCFW010000001.1"/>
</dbReference>
<dbReference type="PRINTS" id="PR00081">
    <property type="entry name" value="GDHRDH"/>
</dbReference>
<dbReference type="InterPro" id="IPR036291">
    <property type="entry name" value="NAD(P)-bd_dom_sf"/>
</dbReference>
<keyword evidence="1" id="KW-0560">Oxidoreductase</keyword>
<evidence type="ECO:0000313" key="3">
    <source>
        <dbReference type="Proteomes" id="UP000571817"/>
    </source>
</evidence>
<name>A0A853DJV7_9MICO</name>
<proteinExistence type="predicted"/>
<evidence type="ECO:0000256" key="1">
    <source>
        <dbReference type="ARBA" id="ARBA00023002"/>
    </source>
</evidence>
<evidence type="ECO:0000313" key="2">
    <source>
        <dbReference type="EMBL" id="NYJ76229.1"/>
    </source>
</evidence>
<reference evidence="2 3" key="1">
    <citation type="submission" date="2020-07" db="EMBL/GenBank/DDBJ databases">
        <title>Sequencing the genomes of 1000 actinobacteria strains.</title>
        <authorList>
            <person name="Klenk H.-P."/>
        </authorList>
    </citation>
    <scope>NUCLEOTIDE SEQUENCE [LARGE SCALE GENOMIC DNA]</scope>
    <source>
        <strain evidence="2 3">DSM 29531</strain>
    </source>
</reference>
<dbReference type="SUPFAM" id="SSF51735">
    <property type="entry name" value="NAD(P)-binding Rossmann-fold domains"/>
    <property type="match status" value="1"/>
</dbReference>
<dbReference type="NCBIfam" id="NF004846">
    <property type="entry name" value="PRK06197.1"/>
    <property type="match status" value="1"/>
</dbReference>
<gene>
    <name evidence="2" type="ORF">HNR15_003192</name>
</gene>
<dbReference type="Proteomes" id="UP000571817">
    <property type="component" value="Unassembled WGS sequence"/>
</dbReference>
<dbReference type="Gene3D" id="3.40.50.720">
    <property type="entry name" value="NAD(P)-binding Rossmann-like Domain"/>
    <property type="match status" value="1"/>
</dbReference>
<dbReference type="EMBL" id="JACCFW010000001">
    <property type="protein sequence ID" value="NYJ76229.1"/>
    <property type="molecule type" value="Genomic_DNA"/>
</dbReference>
<dbReference type="InterPro" id="IPR002347">
    <property type="entry name" value="SDR_fam"/>
</dbReference>
<organism evidence="2 3">
    <name type="scientific">Allobranchiibius huperziae</name>
    <dbReference type="NCBI Taxonomy" id="1874116"/>
    <lineage>
        <taxon>Bacteria</taxon>
        <taxon>Bacillati</taxon>
        <taxon>Actinomycetota</taxon>
        <taxon>Actinomycetes</taxon>
        <taxon>Micrococcales</taxon>
        <taxon>Dermacoccaceae</taxon>
        <taxon>Allobranchiibius</taxon>
    </lineage>
</organism>
<protein>
    <submittedName>
        <fullName evidence="2">NAD(P)-dependent dehydrogenase (Short-subunit alcohol dehydrogenase family)</fullName>
    </submittedName>
</protein>
<keyword evidence="3" id="KW-1185">Reference proteome</keyword>
<dbReference type="AlphaFoldDB" id="A0A853DJV7"/>
<sequence>MGWNPRQIGDLSGRTAVVTGANSGIGRHEAAQLAEHGARVVLAVRDVDSGRAAAEGMKGDVRIAHLDLASLASVRAFADGIEEPVDLLVNNAGLMEPPRYRETVDGHELQFGTNHLGHFALTALLLPRLLQAAAPRVTTVSSIAHFRGNDAVLEGNPPQTYVPGTAYGQSKLANLLFALELQRRADRAGLALTSTAAHPGVASTGLVADPDGLGHNPVVRHVLPILMRVVLPGGAGGARPVLYAATDAAPGTYTGPKGPGEVRGPVGEAKQSRFARDESLAARLWSVSEELTGIPFPVEG</sequence>
<dbReference type="PANTHER" id="PTHR43157:SF31">
    <property type="entry name" value="PHOSPHATIDYLINOSITOL-GLYCAN BIOSYNTHESIS CLASS F PROTEIN"/>
    <property type="match status" value="1"/>
</dbReference>
<dbReference type="GO" id="GO:0016491">
    <property type="term" value="F:oxidoreductase activity"/>
    <property type="evidence" value="ECO:0007669"/>
    <property type="project" value="UniProtKB-KW"/>
</dbReference>
<dbReference type="PANTHER" id="PTHR43157">
    <property type="entry name" value="PHOSPHATIDYLINOSITOL-GLYCAN BIOSYNTHESIS CLASS F PROTEIN-RELATED"/>
    <property type="match status" value="1"/>
</dbReference>
<comment type="caution">
    <text evidence="2">The sequence shown here is derived from an EMBL/GenBank/DDBJ whole genome shotgun (WGS) entry which is preliminary data.</text>
</comment>
<dbReference type="Pfam" id="PF00106">
    <property type="entry name" value="adh_short"/>
    <property type="match status" value="1"/>
</dbReference>
<accession>A0A853DJV7</accession>